<dbReference type="OMA" id="IHKRVIH"/>
<dbReference type="SMART" id="SM01403">
    <property type="entry name" value="Ribosomal_S10"/>
    <property type="match status" value="1"/>
</dbReference>
<comment type="caution">
    <text evidence="5">The sequence shown here is derived from an EMBL/GenBank/DDBJ whole genome shotgun (WGS) entry which is preliminary data.</text>
</comment>
<evidence type="ECO:0000313" key="5">
    <source>
        <dbReference type="EMBL" id="OLL22676.1"/>
    </source>
</evidence>
<dbReference type="EMBL" id="LXFE01002958">
    <property type="protein sequence ID" value="OLL22676.1"/>
    <property type="molecule type" value="Genomic_DNA"/>
</dbReference>
<dbReference type="STRING" id="1198029.A0A1U7LJ34"/>
<dbReference type="InterPro" id="IPR036838">
    <property type="entry name" value="Ribosomal_uS10_dom_sf"/>
</dbReference>
<evidence type="ECO:0000313" key="6">
    <source>
        <dbReference type="Proteomes" id="UP000186594"/>
    </source>
</evidence>
<name>A0A1U7LJ34_NEOID</name>
<keyword evidence="2 5" id="KW-0689">Ribosomal protein</keyword>
<dbReference type="InterPro" id="IPR001848">
    <property type="entry name" value="Ribosomal_uS10"/>
</dbReference>
<dbReference type="GO" id="GO:0003735">
    <property type="term" value="F:structural constituent of ribosome"/>
    <property type="evidence" value="ECO:0007669"/>
    <property type="project" value="InterPro"/>
</dbReference>
<dbReference type="Pfam" id="PF00338">
    <property type="entry name" value="Ribosomal_S10"/>
    <property type="match status" value="1"/>
</dbReference>
<dbReference type="PROSITE" id="PS00361">
    <property type="entry name" value="RIBOSOMAL_S10"/>
    <property type="match status" value="1"/>
</dbReference>
<feature type="domain" description="Small ribosomal subunit protein uS10" evidence="4">
    <location>
        <begin position="22"/>
        <end position="117"/>
    </location>
</feature>
<dbReference type="PANTHER" id="PTHR11700">
    <property type="entry name" value="30S RIBOSOMAL PROTEIN S10 FAMILY MEMBER"/>
    <property type="match status" value="1"/>
</dbReference>
<dbReference type="FunFam" id="3.30.70.600:FF:000002">
    <property type="entry name" value="40S ribosomal protein S20"/>
    <property type="match status" value="1"/>
</dbReference>
<dbReference type="InterPro" id="IPR027486">
    <property type="entry name" value="Ribosomal_uS10_dom"/>
</dbReference>
<dbReference type="PRINTS" id="PR00971">
    <property type="entry name" value="RIBOSOMALS10"/>
</dbReference>
<dbReference type="HAMAP" id="MF_00508">
    <property type="entry name" value="Ribosomal_uS10"/>
    <property type="match status" value="1"/>
</dbReference>
<dbReference type="NCBIfam" id="TIGR01046">
    <property type="entry name" value="uS10_euk_arch"/>
    <property type="match status" value="1"/>
</dbReference>
<reference evidence="5 6" key="1">
    <citation type="submission" date="2016-04" db="EMBL/GenBank/DDBJ databases">
        <title>Evolutionary innovation and constraint leading to complex multicellularity in the Ascomycota.</title>
        <authorList>
            <person name="Cisse O."/>
            <person name="Nguyen A."/>
            <person name="Hewitt D.A."/>
            <person name="Jedd G."/>
            <person name="Stajich J.E."/>
        </authorList>
    </citation>
    <scope>NUCLEOTIDE SEQUENCE [LARGE SCALE GENOMIC DNA]</scope>
    <source>
        <strain evidence="5 6">DAH-3</strain>
    </source>
</reference>
<evidence type="ECO:0000256" key="3">
    <source>
        <dbReference type="ARBA" id="ARBA00023274"/>
    </source>
</evidence>
<keyword evidence="6" id="KW-1185">Reference proteome</keyword>
<sequence length="128" mass="14441">MSHVAKGEKQGEEPAIKVHRIRITLTSRNVKNLEKVVCHDLISRANDKRLRVKGPVRLPTKILTISTRKSPNGEGTKSYDRFEMKIHKRLIDLDSPSETVKQITSIQIEQGVEVEVTIQSSGNAPEFQ</sequence>
<protein>
    <submittedName>
        <fullName evidence="5">40S ribosomal protein S20</fullName>
    </submittedName>
</protein>
<dbReference type="Proteomes" id="UP000186594">
    <property type="component" value="Unassembled WGS sequence"/>
</dbReference>
<dbReference type="OrthoDB" id="10248551at2759"/>
<dbReference type="InterPro" id="IPR005729">
    <property type="entry name" value="Ribosomal_uS10_euk/arc"/>
</dbReference>
<accession>A0A1U7LJ34</accession>
<gene>
    <name evidence="5" type="ORF">NEOLI_002550</name>
</gene>
<evidence type="ECO:0000256" key="1">
    <source>
        <dbReference type="ARBA" id="ARBA00007102"/>
    </source>
</evidence>
<dbReference type="InterPro" id="IPR018268">
    <property type="entry name" value="Ribosomal_uS10_CS"/>
</dbReference>
<dbReference type="GO" id="GO:0015935">
    <property type="term" value="C:small ribosomal subunit"/>
    <property type="evidence" value="ECO:0007669"/>
    <property type="project" value="InterPro"/>
</dbReference>
<keyword evidence="3" id="KW-0687">Ribonucleoprotein</keyword>
<evidence type="ECO:0000259" key="4">
    <source>
        <dbReference type="SMART" id="SM01403"/>
    </source>
</evidence>
<comment type="similarity">
    <text evidence="1">Belongs to the universal ribosomal protein uS10 family.</text>
</comment>
<proteinExistence type="inferred from homology"/>
<dbReference type="AlphaFoldDB" id="A0A1U7LJ34"/>
<dbReference type="GO" id="GO:0006412">
    <property type="term" value="P:translation"/>
    <property type="evidence" value="ECO:0007669"/>
    <property type="project" value="InterPro"/>
</dbReference>
<dbReference type="GO" id="GO:0003723">
    <property type="term" value="F:RNA binding"/>
    <property type="evidence" value="ECO:0007669"/>
    <property type="project" value="InterPro"/>
</dbReference>
<organism evidence="5 6">
    <name type="scientific">Neolecta irregularis (strain DAH-3)</name>
    <dbReference type="NCBI Taxonomy" id="1198029"/>
    <lineage>
        <taxon>Eukaryota</taxon>
        <taxon>Fungi</taxon>
        <taxon>Dikarya</taxon>
        <taxon>Ascomycota</taxon>
        <taxon>Taphrinomycotina</taxon>
        <taxon>Neolectales</taxon>
        <taxon>Neolectaceae</taxon>
        <taxon>Neolecta</taxon>
    </lineage>
</organism>
<dbReference type="Gene3D" id="3.30.70.600">
    <property type="entry name" value="Ribosomal protein S10 domain"/>
    <property type="match status" value="1"/>
</dbReference>
<evidence type="ECO:0000256" key="2">
    <source>
        <dbReference type="ARBA" id="ARBA00022980"/>
    </source>
</evidence>
<dbReference type="SUPFAM" id="SSF54999">
    <property type="entry name" value="Ribosomal protein S10"/>
    <property type="match status" value="1"/>
</dbReference>